<dbReference type="PANTHER" id="PTHR47723:SF19">
    <property type="entry name" value="POLYNUCLEOTIDYL TRANSFERASE, RIBONUCLEASE H-LIKE SUPERFAMILY PROTEIN"/>
    <property type="match status" value="1"/>
</dbReference>
<dbReference type="SUPFAM" id="SSF53098">
    <property type="entry name" value="Ribonuclease H-like"/>
    <property type="match status" value="1"/>
</dbReference>
<feature type="domain" description="RNase H type-1" evidence="1">
    <location>
        <begin position="2"/>
        <end position="106"/>
    </location>
</feature>
<dbReference type="CDD" id="cd06222">
    <property type="entry name" value="RNase_H_like"/>
    <property type="match status" value="1"/>
</dbReference>
<reference evidence="2 3" key="1">
    <citation type="journal article" date="2016" name="Sci. Rep.">
        <title>The Dendrobium catenatum Lindl. genome sequence provides insights into polysaccharide synthase, floral development and adaptive evolution.</title>
        <authorList>
            <person name="Zhang G.Q."/>
            <person name="Xu Q."/>
            <person name="Bian C."/>
            <person name="Tsai W.C."/>
            <person name="Yeh C.M."/>
            <person name="Liu K.W."/>
            <person name="Yoshida K."/>
            <person name="Zhang L.S."/>
            <person name="Chang S.B."/>
            <person name="Chen F."/>
            <person name="Shi Y."/>
            <person name="Su Y.Y."/>
            <person name="Zhang Y.Q."/>
            <person name="Chen L.J."/>
            <person name="Yin Y."/>
            <person name="Lin M."/>
            <person name="Huang H."/>
            <person name="Deng H."/>
            <person name="Wang Z.W."/>
            <person name="Zhu S.L."/>
            <person name="Zhao X."/>
            <person name="Deng C."/>
            <person name="Niu S.C."/>
            <person name="Huang J."/>
            <person name="Wang M."/>
            <person name="Liu G.H."/>
            <person name="Yang H.J."/>
            <person name="Xiao X.J."/>
            <person name="Hsiao Y.Y."/>
            <person name="Wu W.L."/>
            <person name="Chen Y.Y."/>
            <person name="Mitsuda N."/>
            <person name="Ohme-Takagi M."/>
            <person name="Luo Y.B."/>
            <person name="Van de Peer Y."/>
            <person name="Liu Z.J."/>
        </authorList>
    </citation>
    <scope>NUCLEOTIDE SEQUENCE [LARGE SCALE GENOMIC DNA]</scope>
    <source>
        <tissue evidence="2">The whole plant</tissue>
    </source>
</reference>
<evidence type="ECO:0000313" key="2">
    <source>
        <dbReference type="EMBL" id="PKU78579.1"/>
    </source>
</evidence>
<dbReference type="Proteomes" id="UP000233837">
    <property type="component" value="Unassembled WGS sequence"/>
</dbReference>
<accession>A0A2I0WSC1</accession>
<dbReference type="GO" id="GO:0004523">
    <property type="term" value="F:RNA-DNA hybrid ribonuclease activity"/>
    <property type="evidence" value="ECO:0007669"/>
    <property type="project" value="InterPro"/>
</dbReference>
<dbReference type="InterPro" id="IPR002156">
    <property type="entry name" value="RNaseH_domain"/>
</dbReference>
<organism evidence="2 3">
    <name type="scientific">Dendrobium catenatum</name>
    <dbReference type="NCBI Taxonomy" id="906689"/>
    <lineage>
        <taxon>Eukaryota</taxon>
        <taxon>Viridiplantae</taxon>
        <taxon>Streptophyta</taxon>
        <taxon>Embryophyta</taxon>
        <taxon>Tracheophyta</taxon>
        <taxon>Spermatophyta</taxon>
        <taxon>Magnoliopsida</taxon>
        <taxon>Liliopsida</taxon>
        <taxon>Asparagales</taxon>
        <taxon>Orchidaceae</taxon>
        <taxon>Epidendroideae</taxon>
        <taxon>Malaxideae</taxon>
        <taxon>Dendrobiinae</taxon>
        <taxon>Dendrobium</taxon>
    </lineage>
</organism>
<dbReference type="PANTHER" id="PTHR47723">
    <property type="entry name" value="OS05G0353850 PROTEIN"/>
    <property type="match status" value="1"/>
</dbReference>
<dbReference type="InterPro" id="IPR053151">
    <property type="entry name" value="RNase_H-like"/>
</dbReference>
<dbReference type="EMBL" id="KZ502448">
    <property type="protein sequence ID" value="PKU78579.1"/>
    <property type="molecule type" value="Genomic_DNA"/>
</dbReference>
<protein>
    <submittedName>
        <fullName evidence="2">Ribonuclease H protein</fullName>
    </submittedName>
</protein>
<name>A0A2I0WSC1_9ASPA</name>
<dbReference type="InterPro" id="IPR012337">
    <property type="entry name" value="RNaseH-like_sf"/>
</dbReference>
<proteinExistence type="predicted"/>
<keyword evidence="3" id="KW-1185">Reference proteome</keyword>
<dbReference type="Pfam" id="PF13456">
    <property type="entry name" value="RVT_3"/>
    <property type="match status" value="1"/>
</dbReference>
<reference evidence="2 3" key="2">
    <citation type="journal article" date="2017" name="Nature">
        <title>The Apostasia genome and the evolution of orchids.</title>
        <authorList>
            <person name="Zhang G.Q."/>
            <person name="Liu K.W."/>
            <person name="Li Z."/>
            <person name="Lohaus R."/>
            <person name="Hsiao Y.Y."/>
            <person name="Niu S.C."/>
            <person name="Wang J.Y."/>
            <person name="Lin Y.C."/>
            <person name="Xu Q."/>
            <person name="Chen L.J."/>
            <person name="Yoshida K."/>
            <person name="Fujiwara S."/>
            <person name="Wang Z.W."/>
            <person name="Zhang Y.Q."/>
            <person name="Mitsuda N."/>
            <person name="Wang M."/>
            <person name="Liu G.H."/>
            <person name="Pecoraro L."/>
            <person name="Huang H.X."/>
            <person name="Xiao X.J."/>
            <person name="Lin M."/>
            <person name="Wu X.Y."/>
            <person name="Wu W.L."/>
            <person name="Chen Y.Y."/>
            <person name="Chang S.B."/>
            <person name="Sakamoto S."/>
            <person name="Ohme-Takagi M."/>
            <person name="Yagi M."/>
            <person name="Zeng S.J."/>
            <person name="Shen C.Y."/>
            <person name="Yeh C.M."/>
            <person name="Luo Y.B."/>
            <person name="Tsai W.C."/>
            <person name="Van de Peer Y."/>
            <person name="Liu Z.J."/>
        </authorList>
    </citation>
    <scope>NUCLEOTIDE SEQUENCE [LARGE SCALE GENOMIC DNA]</scope>
    <source>
        <tissue evidence="2">The whole plant</tissue>
    </source>
</reference>
<dbReference type="AlphaFoldDB" id="A0A2I0WSC1"/>
<dbReference type="GO" id="GO:0003676">
    <property type="term" value="F:nucleic acid binding"/>
    <property type="evidence" value="ECO:0007669"/>
    <property type="project" value="InterPro"/>
</dbReference>
<dbReference type="InterPro" id="IPR036397">
    <property type="entry name" value="RNaseH_sf"/>
</dbReference>
<dbReference type="InterPro" id="IPR044730">
    <property type="entry name" value="RNase_H-like_dom_plant"/>
</dbReference>
<evidence type="ECO:0000313" key="3">
    <source>
        <dbReference type="Proteomes" id="UP000233837"/>
    </source>
</evidence>
<dbReference type="Gene3D" id="3.30.420.10">
    <property type="entry name" value="Ribonuclease H-like superfamily/Ribonuclease H"/>
    <property type="match status" value="1"/>
</dbReference>
<sequence length="142" mass="16045">MGGILCNYNGDVISSYASSLNYCKVIYAEMRGLAYGLELCFKLKVTNVVIEVDALSLIQLLNKNIMYYPEFIYILRKIKILMEGLNCTLVHIFREGNACADFLAKKGCLINGMEEFSSINLPQQLKGLVRLDKLGIPYIRSF</sequence>
<gene>
    <name evidence="2" type="ORF">MA16_Dca011136</name>
</gene>
<evidence type="ECO:0000259" key="1">
    <source>
        <dbReference type="Pfam" id="PF13456"/>
    </source>
</evidence>